<evidence type="ECO:0000313" key="2">
    <source>
        <dbReference type="Proteomes" id="UP000004295"/>
    </source>
</evidence>
<evidence type="ECO:0000313" key="1">
    <source>
        <dbReference type="EMBL" id="EEN82998.1"/>
    </source>
</evidence>
<dbReference type="STRING" id="553175.POREN0001_0889"/>
<dbReference type="Proteomes" id="UP000004295">
    <property type="component" value="Unassembled WGS sequence"/>
</dbReference>
<sequence length="43" mass="4826">MLQVGPHSLPLGEKYALKRGRVRFGFMGDKNPLLPLFVQLMLG</sequence>
<reference evidence="1 2" key="1">
    <citation type="submission" date="2009-04" db="EMBL/GenBank/DDBJ databases">
        <authorList>
            <person name="Sebastian Y."/>
            <person name="Madupu R."/>
            <person name="Durkin A.S."/>
            <person name="Torralba M."/>
            <person name="Methe B."/>
            <person name="Sutton G.G."/>
            <person name="Strausberg R.L."/>
            <person name="Nelson K.E."/>
        </authorList>
    </citation>
    <scope>NUCLEOTIDE SEQUENCE [LARGE SCALE GENOMIC DNA]</scope>
    <source>
        <strain evidence="2">ATCC 35406 / BCRC 14492 / JCM 8526 / NCTC 13058 / HG 370</strain>
    </source>
</reference>
<gene>
    <name evidence="1" type="ORF">POREN0001_0889</name>
</gene>
<dbReference type="EMBL" id="ACNN01000016">
    <property type="protein sequence ID" value="EEN82998.1"/>
    <property type="molecule type" value="Genomic_DNA"/>
</dbReference>
<dbReference type="AlphaFoldDB" id="C3J9W7"/>
<organism evidence="1 2">
    <name type="scientific">Porphyromonas endodontalis (strain ATCC 35406 / DSM 24491 / JCM 8526 / CCUG 16442 / BCRC 14492 / NCTC 13058 / HG 370)</name>
    <name type="common">Bacteroides endodontalis</name>
    <dbReference type="NCBI Taxonomy" id="553175"/>
    <lineage>
        <taxon>Bacteria</taxon>
        <taxon>Pseudomonadati</taxon>
        <taxon>Bacteroidota</taxon>
        <taxon>Bacteroidia</taxon>
        <taxon>Bacteroidales</taxon>
        <taxon>Porphyromonadaceae</taxon>
        <taxon>Porphyromonas</taxon>
    </lineage>
</organism>
<accession>C3J9W7</accession>
<proteinExistence type="predicted"/>
<protein>
    <submittedName>
        <fullName evidence="1">Uncharacterized protein</fullName>
    </submittedName>
</protein>
<name>C3J9W7_POREA</name>
<comment type="caution">
    <text evidence="1">The sequence shown here is derived from an EMBL/GenBank/DDBJ whole genome shotgun (WGS) entry which is preliminary data.</text>
</comment>
<keyword evidence="2" id="KW-1185">Reference proteome</keyword>